<protein>
    <recommendedName>
        <fullName evidence="6">Glucose-methanol-choline oxidoreductase C-terminal domain-containing protein</fullName>
    </recommendedName>
</protein>
<evidence type="ECO:0000313" key="8">
    <source>
        <dbReference type="Proteomes" id="UP000190198"/>
    </source>
</evidence>
<dbReference type="InterPro" id="IPR036188">
    <property type="entry name" value="FAD/NAD-bd_sf"/>
</dbReference>
<evidence type="ECO:0000259" key="6">
    <source>
        <dbReference type="Pfam" id="PF05199"/>
    </source>
</evidence>
<dbReference type="PANTHER" id="PTHR42784">
    <property type="entry name" value="PYRANOSE 2-OXIDASE"/>
    <property type="match status" value="1"/>
</dbReference>
<dbReference type="SUPFAM" id="SSF54373">
    <property type="entry name" value="FAD-linked reductases, C-terminal domain"/>
    <property type="match status" value="1"/>
</dbReference>
<organism evidence="7 8">
    <name type="scientific">Solemya elarraichensis gill symbiont</name>
    <dbReference type="NCBI Taxonomy" id="1918949"/>
    <lineage>
        <taxon>Bacteria</taxon>
        <taxon>Pseudomonadati</taxon>
        <taxon>Pseudomonadota</taxon>
        <taxon>Gammaproteobacteria</taxon>
        <taxon>sulfur-oxidizing symbionts</taxon>
    </lineage>
</organism>
<evidence type="ECO:0000256" key="4">
    <source>
        <dbReference type="ARBA" id="ARBA00022827"/>
    </source>
</evidence>
<accession>A0A1T2KYX1</accession>
<evidence type="ECO:0000256" key="5">
    <source>
        <dbReference type="ARBA" id="ARBA00023002"/>
    </source>
</evidence>
<dbReference type="PANTHER" id="PTHR42784:SF1">
    <property type="entry name" value="PYRANOSE 2-OXIDASE"/>
    <property type="match status" value="1"/>
</dbReference>
<name>A0A1T2KYX1_9GAMM</name>
<dbReference type="RefSeq" id="WP_217349027.1">
    <property type="nucleotide sequence ID" value="NZ_MPRK01000234.1"/>
</dbReference>
<reference evidence="7 8" key="1">
    <citation type="submission" date="2016-11" db="EMBL/GenBank/DDBJ databases">
        <title>Mixed transmission modes and dynamic genome evolution in an obligate animal-bacterial symbiosis.</title>
        <authorList>
            <person name="Russell S.L."/>
            <person name="Corbett-Detig R.B."/>
            <person name="Cavanaugh C.M."/>
        </authorList>
    </citation>
    <scope>NUCLEOTIDE SEQUENCE [LARGE SCALE GENOMIC DNA]</scope>
    <source>
        <strain evidence="7">Sp-SM6</strain>
    </source>
</reference>
<dbReference type="SUPFAM" id="SSF51905">
    <property type="entry name" value="FAD/NAD(P)-binding domain"/>
    <property type="match status" value="1"/>
</dbReference>
<dbReference type="EMBL" id="MPRK01000234">
    <property type="protein sequence ID" value="OOZ38021.1"/>
    <property type="molecule type" value="Genomic_DNA"/>
</dbReference>
<comment type="caution">
    <text evidence="7">The sequence shown here is derived from an EMBL/GenBank/DDBJ whole genome shotgun (WGS) entry which is preliminary data.</text>
</comment>
<comment type="cofactor">
    <cofactor evidence="1">
        <name>FAD</name>
        <dbReference type="ChEBI" id="CHEBI:57692"/>
    </cofactor>
</comment>
<feature type="domain" description="Glucose-methanol-choline oxidoreductase C-terminal" evidence="6">
    <location>
        <begin position="38"/>
        <end position="158"/>
    </location>
</feature>
<evidence type="ECO:0000313" key="7">
    <source>
        <dbReference type="EMBL" id="OOZ38021.1"/>
    </source>
</evidence>
<dbReference type="AlphaFoldDB" id="A0A1T2KYX1"/>
<dbReference type="GO" id="GO:0016614">
    <property type="term" value="F:oxidoreductase activity, acting on CH-OH group of donors"/>
    <property type="evidence" value="ECO:0007669"/>
    <property type="project" value="InterPro"/>
</dbReference>
<dbReference type="Proteomes" id="UP000190198">
    <property type="component" value="Unassembled WGS sequence"/>
</dbReference>
<proteinExistence type="inferred from homology"/>
<dbReference type="InterPro" id="IPR051473">
    <property type="entry name" value="P2Ox-like"/>
</dbReference>
<feature type="non-terminal residue" evidence="7">
    <location>
        <position position="1"/>
    </location>
</feature>
<sequence length="166" mass="17921">PIAYAKRVVSGFGKSLKQGVRDSFGHAVNIGAIGEFLPNSGSYIDLDPEKKNNYGIPFARIHSRLGDAEIRRLRFMATTCRKLLIEAGAEIFEEYGTYDAFSAGHVFGTCRMGEDAATSVVNRDCRSHDVDNLYIVDASVFPSSGGGASPSLTIQALAVRAMDKIV</sequence>
<evidence type="ECO:0000256" key="1">
    <source>
        <dbReference type="ARBA" id="ARBA00001974"/>
    </source>
</evidence>
<dbReference type="InterPro" id="IPR007867">
    <property type="entry name" value="GMC_OxRtase_C"/>
</dbReference>
<dbReference type="Gene3D" id="3.50.50.60">
    <property type="entry name" value="FAD/NAD(P)-binding domain"/>
    <property type="match status" value="1"/>
</dbReference>
<keyword evidence="5" id="KW-0560">Oxidoreductase</keyword>
<keyword evidence="8" id="KW-1185">Reference proteome</keyword>
<keyword evidence="4" id="KW-0274">FAD</keyword>
<dbReference type="Pfam" id="PF05199">
    <property type="entry name" value="GMC_oxred_C"/>
    <property type="match status" value="1"/>
</dbReference>
<evidence type="ECO:0000256" key="3">
    <source>
        <dbReference type="ARBA" id="ARBA00022630"/>
    </source>
</evidence>
<comment type="similarity">
    <text evidence="2">Belongs to the GMC oxidoreductase family.</text>
</comment>
<keyword evidence="3" id="KW-0285">Flavoprotein</keyword>
<gene>
    <name evidence="7" type="ORF">BOW52_09575</name>
</gene>
<evidence type="ECO:0000256" key="2">
    <source>
        <dbReference type="ARBA" id="ARBA00010790"/>
    </source>
</evidence>